<comment type="caution">
    <text evidence="1">The sequence shown here is derived from an EMBL/GenBank/DDBJ whole genome shotgun (WGS) entry which is preliminary data.</text>
</comment>
<reference evidence="1 2" key="1">
    <citation type="journal article" date="2018" name="Gigascience">
        <title>Genomes of trombidid mites reveal novel predicted allergens and laterally-transferred genes associated with secondary metabolism.</title>
        <authorList>
            <person name="Dong X."/>
            <person name="Chaisiri K."/>
            <person name="Xia D."/>
            <person name="Armstrong S.D."/>
            <person name="Fang Y."/>
            <person name="Donnelly M.J."/>
            <person name="Kadowaki T."/>
            <person name="McGarry J.W."/>
            <person name="Darby A.C."/>
            <person name="Makepeace B.L."/>
        </authorList>
    </citation>
    <scope>NUCLEOTIDE SEQUENCE [LARGE SCALE GENOMIC DNA]</scope>
    <source>
        <strain evidence="1">UoL-UT</strain>
    </source>
</reference>
<evidence type="ECO:0000313" key="2">
    <source>
        <dbReference type="Proteomes" id="UP000288716"/>
    </source>
</evidence>
<organism evidence="1 2">
    <name type="scientific">Leptotrombidium deliense</name>
    <dbReference type="NCBI Taxonomy" id="299467"/>
    <lineage>
        <taxon>Eukaryota</taxon>
        <taxon>Metazoa</taxon>
        <taxon>Ecdysozoa</taxon>
        <taxon>Arthropoda</taxon>
        <taxon>Chelicerata</taxon>
        <taxon>Arachnida</taxon>
        <taxon>Acari</taxon>
        <taxon>Acariformes</taxon>
        <taxon>Trombidiformes</taxon>
        <taxon>Prostigmata</taxon>
        <taxon>Anystina</taxon>
        <taxon>Parasitengona</taxon>
        <taxon>Trombiculoidea</taxon>
        <taxon>Trombiculidae</taxon>
        <taxon>Leptotrombidium</taxon>
    </lineage>
</organism>
<dbReference type="EMBL" id="NCKV01025065">
    <property type="protein sequence ID" value="RWS19549.1"/>
    <property type="molecule type" value="Genomic_DNA"/>
</dbReference>
<evidence type="ECO:0000313" key="1">
    <source>
        <dbReference type="EMBL" id="RWS19549.1"/>
    </source>
</evidence>
<dbReference type="AlphaFoldDB" id="A0A443RWX4"/>
<dbReference type="OrthoDB" id="415411at2759"/>
<feature type="non-terminal residue" evidence="1">
    <location>
        <position position="1"/>
    </location>
</feature>
<proteinExistence type="predicted"/>
<gene>
    <name evidence="1" type="ORF">B4U80_12272</name>
</gene>
<dbReference type="Gene3D" id="3.40.720.10">
    <property type="entry name" value="Alkaline Phosphatase, subunit A"/>
    <property type="match status" value="1"/>
</dbReference>
<keyword evidence="2" id="KW-1185">Reference proteome</keyword>
<protein>
    <submittedName>
        <fullName evidence="1">Ectonucleotide pyrophosphatase/phosphodiesterase family member 6-like isoform X4</fullName>
    </submittedName>
</protein>
<accession>A0A443RWX4</accession>
<dbReference type="InterPro" id="IPR017850">
    <property type="entry name" value="Alkaline_phosphatase_core_sf"/>
</dbReference>
<dbReference type="Proteomes" id="UP000288716">
    <property type="component" value="Unassembled WGS sequence"/>
</dbReference>
<sequence length="82" mass="9267">TLGAHGYYAADFDQMRGITFAIGPAFKHGYLNIPLKQIDHYQVFCHIHGLNPSQTTVRGIEYQKCSLKFAHTLVVPLDFQCL</sequence>
<dbReference type="VEuPathDB" id="VectorBase:LDEU012491"/>
<name>A0A443RWX4_9ACAR</name>